<dbReference type="InterPro" id="IPR011006">
    <property type="entry name" value="CheY-like_superfamily"/>
</dbReference>
<evidence type="ECO:0000259" key="2">
    <source>
        <dbReference type="PROSITE" id="PS50110"/>
    </source>
</evidence>
<reference evidence="3 4" key="1">
    <citation type="submission" date="2020-05" db="EMBL/GenBank/DDBJ databases">
        <title>Complete genome sequence of Hymenobacter sp. TS19 in Coasted Sand Dune.</title>
        <authorList>
            <person name="Lee J.-H."/>
            <person name="Jung J.-H."/>
            <person name="Jeong S."/>
            <person name="Zhao L."/>
            <person name="Kim M.-K."/>
            <person name="Seo H.-S."/>
            <person name="Lim S."/>
        </authorList>
    </citation>
    <scope>NUCLEOTIDE SEQUENCE [LARGE SCALE GENOMIC DNA]</scope>
    <source>
        <strain evidence="3 4">TS19</strain>
    </source>
</reference>
<dbReference type="PANTHER" id="PTHR44520:SF2">
    <property type="entry name" value="RESPONSE REGULATOR RCP1"/>
    <property type="match status" value="1"/>
</dbReference>
<keyword evidence="4" id="KW-1185">Reference proteome</keyword>
<evidence type="ECO:0000313" key="3">
    <source>
        <dbReference type="EMBL" id="QJX46459.1"/>
    </source>
</evidence>
<dbReference type="PANTHER" id="PTHR44520">
    <property type="entry name" value="RESPONSE REGULATOR RCP1-RELATED"/>
    <property type="match status" value="1"/>
</dbReference>
<dbReference type="PROSITE" id="PS50110">
    <property type="entry name" value="RESPONSE_REGULATORY"/>
    <property type="match status" value="1"/>
</dbReference>
<dbReference type="InterPro" id="IPR001789">
    <property type="entry name" value="Sig_transdc_resp-reg_receiver"/>
</dbReference>
<dbReference type="InterPro" id="IPR052893">
    <property type="entry name" value="TCS_response_regulator"/>
</dbReference>
<protein>
    <submittedName>
        <fullName evidence="3">Response regulator</fullName>
    </submittedName>
</protein>
<organism evidence="3 4">
    <name type="scientific">Hymenobacter taeanensis</name>
    <dbReference type="NCBI Taxonomy" id="2735321"/>
    <lineage>
        <taxon>Bacteria</taxon>
        <taxon>Pseudomonadati</taxon>
        <taxon>Bacteroidota</taxon>
        <taxon>Cytophagia</taxon>
        <taxon>Cytophagales</taxon>
        <taxon>Hymenobacteraceae</taxon>
        <taxon>Hymenobacter</taxon>
    </lineage>
</organism>
<evidence type="ECO:0000256" key="1">
    <source>
        <dbReference type="PROSITE-ProRule" id="PRU00169"/>
    </source>
</evidence>
<accession>A0A6M6BEQ6</accession>
<dbReference type="Gene3D" id="3.40.50.2300">
    <property type="match status" value="1"/>
</dbReference>
<dbReference type="SMART" id="SM00448">
    <property type="entry name" value="REC"/>
    <property type="match status" value="1"/>
</dbReference>
<dbReference type="GO" id="GO:0000160">
    <property type="term" value="P:phosphorelay signal transduction system"/>
    <property type="evidence" value="ECO:0007669"/>
    <property type="project" value="InterPro"/>
</dbReference>
<dbReference type="KEGG" id="hts:HMJ29_05720"/>
<feature type="modified residue" description="4-aspartylphosphate" evidence="1">
    <location>
        <position position="63"/>
    </location>
</feature>
<dbReference type="EMBL" id="CP053538">
    <property type="protein sequence ID" value="QJX46459.1"/>
    <property type="molecule type" value="Genomic_DNA"/>
</dbReference>
<keyword evidence="1" id="KW-0597">Phosphoprotein</keyword>
<proteinExistence type="predicted"/>
<sequence length="136" mass="15091">MSLLPAILLVDDDSTTNFINQRLLRRMQVSQEVLVAGNGLEALAVLEECGAEPTRCPALILLDVNMPVMNGFEFLEALALRPKATDTAVVVMLTTSRLDRDLTRLENLSVADFLQKPLTREAMQQVLEQHFGQPTL</sequence>
<dbReference type="Proteomes" id="UP000501623">
    <property type="component" value="Chromosome"/>
</dbReference>
<gene>
    <name evidence="3" type="ORF">HMJ29_05720</name>
</gene>
<evidence type="ECO:0000313" key="4">
    <source>
        <dbReference type="Proteomes" id="UP000501623"/>
    </source>
</evidence>
<dbReference type="RefSeq" id="WP_171590569.1">
    <property type="nucleotide sequence ID" value="NZ_CP053538.1"/>
</dbReference>
<feature type="domain" description="Response regulatory" evidence="2">
    <location>
        <begin position="6"/>
        <end position="131"/>
    </location>
</feature>
<dbReference type="SUPFAM" id="SSF52172">
    <property type="entry name" value="CheY-like"/>
    <property type="match status" value="1"/>
</dbReference>
<dbReference type="Pfam" id="PF00072">
    <property type="entry name" value="Response_reg"/>
    <property type="match status" value="1"/>
</dbReference>
<name>A0A6M6BEQ6_9BACT</name>
<dbReference type="AlphaFoldDB" id="A0A6M6BEQ6"/>